<keyword evidence="2" id="KW-0812">Transmembrane</keyword>
<protein>
    <submittedName>
        <fullName evidence="3">Uncharacterized protein</fullName>
    </submittedName>
</protein>
<evidence type="ECO:0000256" key="2">
    <source>
        <dbReference type="SAM" id="Phobius"/>
    </source>
</evidence>
<feature type="compositionally biased region" description="Basic and acidic residues" evidence="1">
    <location>
        <begin position="42"/>
        <end position="55"/>
    </location>
</feature>
<reference evidence="3" key="1">
    <citation type="journal article" date="2020" name="Nature">
        <title>Giant virus diversity and host interactions through global metagenomics.</title>
        <authorList>
            <person name="Schulz F."/>
            <person name="Roux S."/>
            <person name="Paez-Espino D."/>
            <person name="Jungbluth S."/>
            <person name="Walsh D.A."/>
            <person name="Denef V.J."/>
            <person name="McMahon K.D."/>
            <person name="Konstantinidis K.T."/>
            <person name="Eloe-Fadrosh E.A."/>
            <person name="Kyrpides N.C."/>
            <person name="Woyke T."/>
        </authorList>
    </citation>
    <scope>NUCLEOTIDE SEQUENCE</scope>
    <source>
        <strain evidence="3">GVMAG-M-3300023184-165</strain>
    </source>
</reference>
<organism evidence="3">
    <name type="scientific">viral metagenome</name>
    <dbReference type="NCBI Taxonomy" id="1070528"/>
    <lineage>
        <taxon>unclassified sequences</taxon>
        <taxon>metagenomes</taxon>
        <taxon>organismal metagenomes</taxon>
    </lineage>
</organism>
<feature type="region of interest" description="Disordered" evidence="1">
    <location>
        <begin position="34"/>
        <end position="56"/>
    </location>
</feature>
<evidence type="ECO:0000256" key="1">
    <source>
        <dbReference type="SAM" id="MobiDB-lite"/>
    </source>
</evidence>
<dbReference type="EMBL" id="MN740002">
    <property type="protein sequence ID" value="QHT82512.1"/>
    <property type="molecule type" value="Genomic_DNA"/>
</dbReference>
<proteinExistence type="predicted"/>
<evidence type="ECO:0000313" key="3">
    <source>
        <dbReference type="EMBL" id="QHT82512.1"/>
    </source>
</evidence>
<keyword evidence="2" id="KW-1133">Transmembrane helix</keyword>
<name>A0A6C0HPD1_9ZZZZ</name>
<dbReference type="AlphaFoldDB" id="A0A6C0HPD1"/>
<keyword evidence="2" id="KW-0472">Membrane</keyword>
<accession>A0A6C0HPD1</accession>
<feature type="transmembrane region" description="Helical" evidence="2">
    <location>
        <begin position="6"/>
        <end position="28"/>
    </location>
</feature>
<sequence length="84" mass="9150">MVGLEIVIVVLLLIILFIVLTGNIYIVAQPNIQPIPTPMPEPKPKPSQKSDKKIGGCEGTRYGCCPYSEIPKLNEIGSNCPNIM</sequence>